<evidence type="ECO:0000256" key="4">
    <source>
        <dbReference type="SAM" id="MobiDB-lite"/>
    </source>
</evidence>
<dbReference type="GO" id="GO:0070286">
    <property type="term" value="P:axonemal dynein complex assembly"/>
    <property type="evidence" value="ECO:0007669"/>
    <property type="project" value="InterPro"/>
</dbReference>
<feature type="coiled-coil region" evidence="3">
    <location>
        <begin position="164"/>
        <end position="231"/>
    </location>
</feature>
<sequence length="756" mass="87811">MYVHQRSVVLRLLQHAVGCSANVAYLVMHPRILPAILHAFKLTERWLVIRSSQLPQDTRDMLIQQKNGCADLVNEKNKLINELNLEIKAKDDHYVRELKKRTDDIDLLAERMESQIQAMQKLYREELVAIENSLVAQKDKLLAEQNSEWEALMAEIKQKQINYLDEHFVRVEEFEKELDDLRIKHSEEYNSLKISLESEVETLEAQLLQLKATYQLNLEKLEYNFQVLKRRDEENMITKSNQKRKITRMLDTLNNLHVKANKQEKQYSMENEQLSEDYKRRMENFRDLQKKSKLFIEAEHRNFRDIWVMNEEALKQLSNRLLEAHRVINEQQLGLPWTKPDLQNTQINTKSKNKTIPTSLREVSPEVVRDFLQLLCYEPEFLIEGKMKHLLKSLSHEEETLMRLDTILTALGVQNEDDLDYLFTHFITQPEKPTMPQYVDKRLTKVIRLIEPNTKFATESEDTSECQTQPVAAAGTLENEPLLNSEEDHVTSFVSIDVAVATDVPRVSDFEEPTQQEEPTCSGKHISIRTGRTSENVGDSFDSKPAGTRWGLDTETKHASITELTDGTMFTHPDTADKIEEHGSTWELIAPINVVDTLHQFTVNMQRRDQLRSQGTGRVTRKPAIDATDSDSGIRSDRPESRTSMYDYKSFSSSPAFSSGGTTRMDTDKRDDSYDADYWNKYATAIVNPETEKVWDNLYVALQRYLCILKHRAKLIRESDALRKQNAELRHLLQQYLNAPVNYELQVPPAKVMQLK</sequence>
<feature type="domain" description="Dynein regulatory complex protein 1/2 N-terminal" evidence="5">
    <location>
        <begin position="41"/>
        <end position="105"/>
    </location>
</feature>
<evidence type="ECO:0000256" key="2">
    <source>
        <dbReference type="ARBA" id="ARBA00023054"/>
    </source>
</evidence>
<feature type="coiled-coil region" evidence="3">
    <location>
        <begin position="712"/>
        <end position="739"/>
    </location>
</feature>
<reference evidence="7 8" key="1">
    <citation type="submission" date="2019-07" db="EMBL/GenBank/DDBJ databases">
        <title>Annotation for the trematode Paragonimus westermani.</title>
        <authorList>
            <person name="Choi Y.-J."/>
        </authorList>
    </citation>
    <scope>NUCLEOTIDE SEQUENCE [LARGE SCALE GENOMIC DNA]</scope>
    <source>
        <strain evidence="7">180907_Pwestermani</strain>
    </source>
</reference>
<organism evidence="7 8">
    <name type="scientific">Paragonimus westermani</name>
    <dbReference type="NCBI Taxonomy" id="34504"/>
    <lineage>
        <taxon>Eukaryota</taxon>
        <taxon>Metazoa</taxon>
        <taxon>Spiralia</taxon>
        <taxon>Lophotrochozoa</taxon>
        <taxon>Platyhelminthes</taxon>
        <taxon>Trematoda</taxon>
        <taxon>Digenea</taxon>
        <taxon>Plagiorchiida</taxon>
        <taxon>Troglotremata</taxon>
        <taxon>Troglotrematidae</taxon>
        <taxon>Paragonimus</taxon>
    </lineage>
</organism>
<dbReference type="GO" id="GO:0005858">
    <property type="term" value="C:axonemal dynein complex"/>
    <property type="evidence" value="ECO:0007669"/>
    <property type="project" value="InterPro"/>
</dbReference>
<protein>
    <recommendedName>
        <fullName evidence="9">Dynein regulatory complex protein 1</fullName>
    </recommendedName>
</protein>
<keyword evidence="2 3" id="KW-0175">Coiled coil</keyword>
<proteinExistence type="inferred from homology"/>
<evidence type="ECO:0000259" key="5">
    <source>
        <dbReference type="Pfam" id="PF14772"/>
    </source>
</evidence>
<evidence type="ECO:0000256" key="1">
    <source>
        <dbReference type="ARBA" id="ARBA00009688"/>
    </source>
</evidence>
<evidence type="ECO:0000313" key="8">
    <source>
        <dbReference type="Proteomes" id="UP000699462"/>
    </source>
</evidence>
<dbReference type="Proteomes" id="UP000699462">
    <property type="component" value="Unassembled WGS sequence"/>
</dbReference>
<dbReference type="OrthoDB" id="10260459at2759"/>
<name>A0A8T0DRW9_9TREM</name>
<dbReference type="EMBL" id="JTDF01001575">
    <property type="protein sequence ID" value="KAF8569818.1"/>
    <property type="molecule type" value="Genomic_DNA"/>
</dbReference>
<dbReference type="GO" id="GO:0060285">
    <property type="term" value="P:cilium-dependent cell motility"/>
    <property type="evidence" value="ECO:0007669"/>
    <property type="project" value="TreeGrafter"/>
</dbReference>
<dbReference type="PANTHER" id="PTHR21625">
    <property type="entry name" value="NYD-SP28 PROTEIN"/>
    <property type="match status" value="1"/>
</dbReference>
<evidence type="ECO:0000256" key="3">
    <source>
        <dbReference type="SAM" id="Coils"/>
    </source>
</evidence>
<feature type="region of interest" description="Disordered" evidence="4">
    <location>
        <begin position="609"/>
        <end position="648"/>
    </location>
</feature>
<dbReference type="InterPro" id="IPR029440">
    <property type="entry name" value="DRC1_C"/>
</dbReference>
<dbReference type="GO" id="GO:0003352">
    <property type="term" value="P:regulation of cilium movement"/>
    <property type="evidence" value="ECO:0007669"/>
    <property type="project" value="TreeGrafter"/>
</dbReference>
<feature type="compositionally biased region" description="Basic and acidic residues" evidence="4">
    <location>
        <begin position="632"/>
        <end position="641"/>
    </location>
</feature>
<evidence type="ECO:0000259" key="6">
    <source>
        <dbReference type="Pfam" id="PF14775"/>
    </source>
</evidence>
<dbReference type="Pfam" id="PF14775">
    <property type="entry name" value="NYD-SP28_assoc"/>
    <property type="match status" value="1"/>
</dbReference>
<accession>A0A8T0DRW9</accession>
<dbReference type="AlphaFoldDB" id="A0A8T0DRW9"/>
<gene>
    <name evidence="7" type="ORF">P879_03852</name>
</gene>
<evidence type="ECO:0000313" key="7">
    <source>
        <dbReference type="EMBL" id="KAF8569818.1"/>
    </source>
</evidence>
<comment type="caution">
    <text evidence="7">The sequence shown here is derived from an EMBL/GenBank/DDBJ whole genome shotgun (WGS) entry which is preliminary data.</text>
</comment>
<dbReference type="InterPro" id="IPR039505">
    <property type="entry name" value="DRC1/2_N"/>
</dbReference>
<feature type="domain" description="Dynein regulatory complex protein 1 C-terminal" evidence="6">
    <location>
        <begin position="677"/>
        <end position="737"/>
    </location>
</feature>
<comment type="similarity">
    <text evidence="1">Belongs to the DRC1 family.</text>
</comment>
<keyword evidence="8" id="KW-1185">Reference proteome</keyword>
<evidence type="ECO:0008006" key="9">
    <source>
        <dbReference type="Google" id="ProtNLM"/>
    </source>
</evidence>
<dbReference type="Pfam" id="PF14772">
    <property type="entry name" value="NYD-SP28"/>
    <property type="match status" value="1"/>
</dbReference>
<dbReference type="PANTHER" id="PTHR21625:SF1">
    <property type="entry name" value="DYNEIN REGULATORY COMPLEX PROTEIN 1"/>
    <property type="match status" value="1"/>
</dbReference>
<dbReference type="InterPro" id="IPR039750">
    <property type="entry name" value="DRC1/DRC2"/>
</dbReference>